<dbReference type="Pfam" id="PF13855">
    <property type="entry name" value="LRR_8"/>
    <property type="match status" value="1"/>
</dbReference>
<dbReference type="InterPro" id="IPR032675">
    <property type="entry name" value="LRR_dom_sf"/>
</dbReference>
<feature type="chain" id="PRO_5014573779" evidence="18">
    <location>
        <begin position="22"/>
        <end position="1039"/>
    </location>
</feature>
<feature type="binding site" evidence="16">
    <location>
        <position position="742"/>
    </location>
    <ligand>
        <name>ATP</name>
        <dbReference type="ChEBI" id="CHEBI:30616"/>
    </ligand>
</feature>
<dbReference type="InterPro" id="IPR013210">
    <property type="entry name" value="LRR_N_plant-typ"/>
</dbReference>
<dbReference type="CDD" id="cd14066">
    <property type="entry name" value="STKc_IRAK"/>
    <property type="match status" value="1"/>
</dbReference>
<dbReference type="SMART" id="SM00220">
    <property type="entry name" value="S_TKc"/>
    <property type="match status" value="1"/>
</dbReference>
<dbReference type="FunFam" id="3.80.10.10:FF:000453">
    <property type="entry name" value="Leucine-rich receptor-like protein kinase family protein"/>
    <property type="match status" value="1"/>
</dbReference>
<dbReference type="EMBL" id="CM001222">
    <property type="protein sequence ID" value="AES76004.1"/>
    <property type="molecule type" value="Genomic_DNA"/>
</dbReference>
<evidence type="ECO:0000313" key="20">
    <source>
        <dbReference type="EMBL" id="AES76004.1"/>
    </source>
</evidence>
<dbReference type="SMART" id="SM00369">
    <property type="entry name" value="LRR_TYP"/>
    <property type="match status" value="6"/>
</dbReference>
<comment type="subcellular location">
    <subcellularLocation>
        <location evidence="1">Cell membrane</location>
        <topology evidence="1">Single-pass type I membrane protein</topology>
    </subcellularLocation>
</comment>
<keyword evidence="13 17" id="KW-0472">Membrane</keyword>
<accession>G7KPN7</accession>
<dbReference type="eggNOG" id="ENOG502QQPF">
    <property type="taxonomic scope" value="Eukaryota"/>
</dbReference>
<keyword evidence="7 18" id="KW-0732">Signal</keyword>
<evidence type="ECO:0000256" key="1">
    <source>
        <dbReference type="ARBA" id="ARBA00004251"/>
    </source>
</evidence>
<dbReference type="Pfam" id="PF00560">
    <property type="entry name" value="LRR_1"/>
    <property type="match status" value="7"/>
</dbReference>
<dbReference type="InterPro" id="IPR011009">
    <property type="entry name" value="Kinase-like_dom_sf"/>
</dbReference>
<reference evidence="24" key="4">
    <citation type="journal article" date="2018" name="Nat. Plants">
        <title>Whole-genome landscape of Medicago truncatula symbiotic genes.</title>
        <authorList>
            <person name="Pecrix Y."/>
            <person name="Staton S.E."/>
            <person name="Sallet E."/>
            <person name="Lelandais-Briere C."/>
            <person name="Moreau S."/>
            <person name="Carrere S."/>
            <person name="Blein T."/>
            <person name="Jardinaud M.F."/>
            <person name="Latrasse D."/>
            <person name="Zouine M."/>
            <person name="Zahm M."/>
            <person name="Kreplak J."/>
            <person name="Mayjonade B."/>
            <person name="Satge C."/>
            <person name="Perez M."/>
            <person name="Cauet S."/>
            <person name="Marande W."/>
            <person name="Chantry-Darmon C."/>
            <person name="Lopez-Roques C."/>
            <person name="Bouchez O."/>
            <person name="Berard A."/>
            <person name="Debelle F."/>
            <person name="Munos S."/>
            <person name="Bendahmane A."/>
            <person name="Berges H."/>
            <person name="Niebel A."/>
            <person name="Buitink J."/>
            <person name="Frugier F."/>
            <person name="Benhamed M."/>
            <person name="Crespi M."/>
            <person name="Gouzy J."/>
            <person name="Gamas P."/>
        </authorList>
    </citation>
    <scope>NUCLEOTIDE SEQUENCE [LARGE SCALE GENOMIC DNA]</scope>
    <source>
        <strain evidence="24">cv. Jemalong A17</strain>
    </source>
</reference>
<proteinExistence type="inferred from homology"/>
<feature type="signal peptide" evidence="18">
    <location>
        <begin position="1"/>
        <end position="21"/>
    </location>
</feature>
<dbReference type="GO" id="GO:0006952">
    <property type="term" value="P:defense response"/>
    <property type="evidence" value="ECO:0007669"/>
    <property type="project" value="UniProtKB-ARBA"/>
</dbReference>
<evidence type="ECO:0000256" key="15">
    <source>
        <dbReference type="ARBA" id="ARBA00023180"/>
    </source>
</evidence>
<dbReference type="Gene3D" id="1.10.510.10">
    <property type="entry name" value="Transferase(Phosphotransferase) domain 1"/>
    <property type="match status" value="1"/>
</dbReference>
<dbReference type="FunFam" id="3.80.10.10:FF:000470">
    <property type="entry name" value="LRR receptor-like serine/threonine-protein kinase RPK2"/>
    <property type="match status" value="1"/>
</dbReference>
<dbReference type="FunFam" id="3.30.200.20:FF:000512">
    <property type="entry name" value="Receptor-like protein kinase HSL1"/>
    <property type="match status" value="1"/>
</dbReference>
<dbReference type="GO" id="GO:0005886">
    <property type="term" value="C:plasma membrane"/>
    <property type="evidence" value="ECO:0007669"/>
    <property type="project" value="UniProtKB-SubCell"/>
</dbReference>
<keyword evidence="11 16" id="KW-0067">ATP-binding</keyword>
<dbReference type="Pfam" id="PF00069">
    <property type="entry name" value="Pkinase"/>
    <property type="match status" value="1"/>
</dbReference>
<evidence type="ECO:0000256" key="4">
    <source>
        <dbReference type="ARBA" id="ARBA00022614"/>
    </source>
</evidence>
<keyword evidence="4" id="KW-0433">Leucine-rich repeat</keyword>
<dbReference type="PROSITE" id="PS00108">
    <property type="entry name" value="PROTEIN_KINASE_ST"/>
    <property type="match status" value="1"/>
</dbReference>
<evidence type="ECO:0000256" key="8">
    <source>
        <dbReference type="ARBA" id="ARBA00022737"/>
    </source>
</evidence>
<keyword evidence="8" id="KW-0677">Repeat</keyword>
<dbReference type="InterPro" id="IPR003591">
    <property type="entry name" value="Leu-rich_rpt_typical-subtyp"/>
</dbReference>
<dbReference type="GO" id="GO:0005524">
    <property type="term" value="F:ATP binding"/>
    <property type="evidence" value="ECO:0007669"/>
    <property type="project" value="UniProtKB-UniRule"/>
</dbReference>
<dbReference type="OrthoDB" id="676979at2759"/>
<dbReference type="HOGENOM" id="CLU_000288_22_1_1"/>
<evidence type="ECO:0000256" key="14">
    <source>
        <dbReference type="ARBA" id="ARBA00023170"/>
    </source>
</evidence>
<evidence type="ECO:0000313" key="24">
    <source>
        <dbReference type="Proteomes" id="UP000265566"/>
    </source>
</evidence>
<dbReference type="PROSITE" id="PS50011">
    <property type="entry name" value="PROTEIN_KINASE_DOM"/>
    <property type="match status" value="1"/>
</dbReference>
<dbReference type="EnsemblPlants" id="AES76004">
    <property type="protein sequence ID" value="AES76004"/>
    <property type="gene ID" value="MTR_6g068970"/>
</dbReference>
<evidence type="ECO:0000256" key="7">
    <source>
        <dbReference type="ARBA" id="ARBA00022729"/>
    </source>
</evidence>
<evidence type="ECO:0000313" key="23">
    <source>
        <dbReference type="Proteomes" id="UP000002051"/>
    </source>
</evidence>
<evidence type="ECO:0000256" key="2">
    <source>
        <dbReference type="ARBA" id="ARBA00008684"/>
    </source>
</evidence>
<dbReference type="SUPFAM" id="SSF56112">
    <property type="entry name" value="Protein kinase-like (PK-like)"/>
    <property type="match status" value="1"/>
</dbReference>
<dbReference type="GO" id="GO:0051606">
    <property type="term" value="P:detection of stimulus"/>
    <property type="evidence" value="ECO:0007669"/>
    <property type="project" value="UniProtKB-ARBA"/>
</dbReference>
<dbReference type="Gramene" id="rna36868">
    <property type="protein sequence ID" value="RHN52220.1"/>
    <property type="gene ID" value="gene36868"/>
</dbReference>
<dbReference type="GO" id="GO:0004672">
    <property type="term" value="F:protein kinase activity"/>
    <property type="evidence" value="ECO:0007669"/>
    <property type="project" value="InterPro"/>
</dbReference>
<dbReference type="Pfam" id="PF08263">
    <property type="entry name" value="LRRNT_2"/>
    <property type="match status" value="1"/>
</dbReference>
<evidence type="ECO:0000256" key="18">
    <source>
        <dbReference type="SAM" id="SignalP"/>
    </source>
</evidence>
<dbReference type="PANTHER" id="PTHR48056">
    <property type="entry name" value="LRR RECEPTOR-LIKE SERINE/THREONINE-PROTEIN KINASE-RELATED"/>
    <property type="match status" value="1"/>
</dbReference>
<reference evidence="21" key="5">
    <citation type="journal article" date="2018" name="Nat. Plants">
        <title>Whole-genome landscape of Medicago truncatula symbiotic genes.</title>
        <authorList>
            <person name="Pecrix Y."/>
            <person name="Gamas P."/>
            <person name="Carrere S."/>
        </authorList>
    </citation>
    <scope>NUCLEOTIDE SEQUENCE</scope>
    <source>
        <tissue evidence="21">Leaves</tissue>
    </source>
</reference>
<gene>
    <name evidence="22" type="primary">11411618</name>
    <name evidence="20" type="ordered locus">MTR_6g068970</name>
    <name evidence="21" type="ORF">MtrunA17_Chr6g0478111</name>
</gene>
<dbReference type="InterPro" id="IPR001611">
    <property type="entry name" value="Leu-rich_rpt"/>
</dbReference>
<keyword evidence="14 20" id="KW-0675">Receptor</keyword>
<reference evidence="22" key="3">
    <citation type="submission" date="2015-04" db="UniProtKB">
        <authorList>
            <consortium name="EnsemblPlants"/>
        </authorList>
    </citation>
    <scope>IDENTIFICATION</scope>
    <source>
        <strain evidence="22">cv. Jemalong A17</strain>
    </source>
</reference>
<dbReference type="InterPro" id="IPR000719">
    <property type="entry name" value="Prot_kinase_dom"/>
</dbReference>
<protein>
    <submittedName>
        <fullName evidence="20">LRR receptor-like kinase family protein</fullName>
    </submittedName>
</protein>
<evidence type="ECO:0000256" key="6">
    <source>
        <dbReference type="ARBA" id="ARBA00022692"/>
    </source>
</evidence>
<dbReference type="KEGG" id="mtr:11411618"/>
<dbReference type="FunFam" id="3.80.10.10:FF:001160">
    <property type="entry name" value="Receptor-like protein kinase HSL1 isoform A"/>
    <property type="match status" value="1"/>
</dbReference>
<dbReference type="FunFam" id="1.10.510.10:FF:000714">
    <property type="entry name" value="Kinase family with leucine-rich repeat domain-containing protein"/>
    <property type="match status" value="1"/>
</dbReference>
<evidence type="ECO:0000256" key="17">
    <source>
        <dbReference type="SAM" id="Phobius"/>
    </source>
</evidence>
<reference evidence="20 23" key="2">
    <citation type="journal article" date="2014" name="BMC Genomics">
        <title>An improved genome release (version Mt4.0) for the model legume Medicago truncatula.</title>
        <authorList>
            <person name="Tang H."/>
            <person name="Krishnakumar V."/>
            <person name="Bidwell S."/>
            <person name="Rosen B."/>
            <person name="Chan A."/>
            <person name="Zhou S."/>
            <person name="Gentzbittel L."/>
            <person name="Childs K.L."/>
            <person name="Yandell M."/>
            <person name="Gundlach H."/>
            <person name="Mayer K.F."/>
            <person name="Schwartz D.C."/>
            <person name="Town C.D."/>
        </authorList>
    </citation>
    <scope>GENOME REANNOTATION</scope>
    <source>
        <strain evidence="22 23">cv. Jemalong A17</strain>
    </source>
</reference>
<dbReference type="AlphaFoldDB" id="G7KPN7"/>
<evidence type="ECO:0000313" key="21">
    <source>
        <dbReference type="EMBL" id="RHN52220.1"/>
    </source>
</evidence>
<dbReference type="InterPro" id="IPR008271">
    <property type="entry name" value="Ser/Thr_kinase_AS"/>
</dbReference>
<keyword evidence="10 20" id="KW-0418">Kinase</keyword>
<dbReference type="Proteomes" id="UP000002051">
    <property type="component" value="Chromosome 6"/>
</dbReference>
<keyword evidence="9 16" id="KW-0547">Nucleotide-binding</keyword>
<feature type="transmembrane region" description="Helical" evidence="17">
    <location>
        <begin position="656"/>
        <end position="680"/>
    </location>
</feature>
<keyword evidence="15" id="KW-0325">Glycoprotein</keyword>
<evidence type="ECO:0000313" key="22">
    <source>
        <dbReference type="EnsemblPlants" id="AES76004"/>
    </source>
</evidence>
<dbReference type="Gene3D" id="3.30.200.20">
    <property type="entry name" value="Phosphorylase Kinase, domain 1"/>
    <property type="match status" value="1"/>
</dbReference>
<evidence type="ECO:0000256" key="16">
    <source>
        <dbReference type="PROSITE-ProRule" id="PRU10141"/>
    </source>
</evidence>
<keyword evidence="3" id="KW-1003">Cell membrane</keyword>
<evidence type="ECO:0000256" key="3">
    <source>
        <dbReference type="ARBA" id="ARBA00022475"/>
    </source>
</evidence>
<name>G7KPN7_MEDTR</name>
<dbReference type="OMA" id="HFSCHIF"/>
<organism evidence="20 23">
    <name type="scientific">Medicago truncatula</name>
    <name type="common">Barrel medic</name>
    <name type="synonym">Medicago tribuloides</name>
    <dbReference type="NCBI Taxonomy" id="3880"/>
    <lineage>
        <taxon>Eukaryota</taxon>
        <taxon>Viridiplantae</taxon>
        <taxon>Streptophyta</taxon>
        <taxon>Embryophyta</taxon>
        <taxon>Tracheophyta</taxon>
        <taxon>Spermatophyta</taxon>
        <taxon>Magnoliopsida</taxon>
        <taxon>eudicotyledons</taxon>
        <taxon>Gunneridae</taxon>
        <taxon>Pentapetalae</taxon>
        <taxon>rosids</taxon>
        <taxon>fabids</taxon>
        <taxon>Fabales</taxon>
        <taxon>Fabaceae</taxon>
        <taxon>Papilionoideae</taxon>
        <taxon>50 kb inversion clade</taxon>
        <taxon>NPAAA clade</taxon>
        <taxon>Hologalegina</taxon>
        <taxon>IRL clade</taxon>
        <taxon>Trifolieae</taxon>
        <taxon>Medicago</taxon>
    </lineage>
</organism>
<evidence type="ECO:0000256" key="9">
    <source>
        <dbReference type="ARBA" id="ARBA00022741"/>
    </source>
</evidence>
<keyword evidence="23" id="KW-1185">Reference proteome</keyword>
<dbReference type="Gene3D" id="3.80.10.10">
    <property type="entry name" value="Ribonuclease Inhibitor"/>
    <property type="match status" value="6"/>
</dbReference>
<dbReference type="PROSITE" id="PS00107">
    <property type="entry name" value="PROTEIN_KINASE_ATP"/>
    <property type="match status" value="1"/>
</dbReference>
<feature type="domain" description="Protein kinase" evidence="19">
    <location>
        <begin position="713"/>
        <end position="1007"/>
    </location>
</feature>
<dbReference type="GO" id="GO:0009791">
    <property type="term" value="P:post-embryonic development"/>
    <property type="evidence" value="ECO:0007669"/>
    <property type="project" value="UniProtKB-ARBA"/>
</dbReference>
<evidence type="ECO:0000259" key="19">
    <source>
        <dbReference type="PROSITE" id="PS50011"/>
    </source>
</evidence>
<keyword evidence="5 21" id="KW-0808">Transferase</keyword>
<dbReference type="PANTHER" id="PTHR48056:SF29">
    <property type="entry name" value="RECEPTOR-LIKE PROTEIN KINASE HSL1"/>
    <property type="match status" value="1"/>
</dbReference>
<dbReference type="EMBL" id="PSQE01000006">
    <property type="protein sequence ID" value="RHN52220.1"/>
    <property type="molecule type" value="Genomic_DNA"/>
</dbReference>
<reference evidence="20 23" key="1">
    <citation type="journal article" date="2011" name="Nature">
        <title>The Medicago genome provides insight into the evolution of rhizobial symbioses.</title>
        <authorList>
            <person name="Young N.D."/>
            <person name="Debelle F."/>
            <person name="Oldroyd G.E."/>
            <person name="Geurts R."/>
            <person name="Cannon S.B."/>
            <person name="Udvardi M.K."/>
            <person name="Benedito V.A."/>
            <person name="Mayer K.F."/>
            <person name="Gouzy J."/>
            <person name="Schoof H."/>
            <person name="Van de Peer Y."/>
            <person name="Proost S."/>
            <person name="Cook D.R."/>
            <person name="Meyers B.C."/>
            <person name="Spannagl M."/>
            <person name="Cheung F."/>
            <person name="De Mita S."/>
            <person name="Krishnakumar V."/>
            <person name="Gundlach H."/>
            <person name="Zhou S."/>
            <person name="Mudge J."/>
            <person name="Bharti A.K."/>
            <person name="Murray J.D."/>
            <person name="Naoumkina M.A."/>
            <person name="Rosen B."/>
            <person name="Silverstein K.A."/>
            <person name="Tang H."/>
            <person name="Rombauts S."/>
            <person name="Zhao P.X."/>
            <person name="Zhou P."/>
            <person name="Barbe V."/>
            <person name="Bardou P."/>
            <person name="Bechner M."/>
            <person name="Bellec A."/>
            <person name="Berger A."/>
            <person name="Berges H."/>
            <person name="Bidwell S."/>
            <person name="Bisseling T."/>
            <person name="Choisne N."/>
            <person name="Couloux A."/>
            <person name="Denny R."/>
            <person name="Deshpande S."/>
            <person name="Dai X."/>
            <person name="Doyle J.J."/>
            <person name="Dudez A.M."/>
            <person name="Farmer A.D."/>
            <person name="Fouteau S."/>
            <person name="Franken C."/>
            <person name="Gibelin C."/>
            <person name="Gish J."/>
            <person name="Goldstein S."/>
            <person name="Gonzalez A.J."/>
            <person name="Green P.J."/>
            <person name="Hallab A."/>
            <person name="Hartog M."/>
            <person name="Hua A."/>
            <person name="Humphray S.J."/>
            <person name="Jeong D.H."/>
            <person name="Jing Y."/>
            <person name="Jocker A."/>
            <person name="Kenton S.M."/>
            <person name="Kim D.J."/>
            <person name="Klee K."/>
            <person name="Lai H."/>
            <person name="Lang C."/>
            <person name="Lin S."/>
            <person name="Macmil S.L."/>
            <person name="Magdelenat G."/>
            <person name="Matthews L."/>
            <person name="McCorrison J."/>
            <person name="Monaghan E.L."/>
            <person name="Mun J.H."/>
            <person name="Najar F.Z."/>
            <person name="Nicholson C."/>
            <person name="Noirot C."/>
            <person name="O'Bleness M."/>
            <person name="Paule C.R."/>
            <person name="Poulain J."/>
            <person name="Prion F."/>
            <person name="Qin B."/>
            <person name="Qu C."/>
            <person name="Retzel E.F."/>
            <person name="Riddle C."/>
            <person name="Sallet E."/>
            <person name="Samain S."/>
            <person name="Samson N."/>
            <person name="Sanders I."/>
            <person name="Saurat O."/>
            <person name="Scarpelli C."/>
            <person name="Schiex T."/>
            <person name="Segurens B."/>
            <person name="Severin A.J."/>
            <person name="Sherrier D.J."/>
            <person name="Shi R."/>
            <person name="Sims S."/>
            <person name="Singer S.R."/>
            <person name="Sinharoy S."/>
            <person name="Sterck L."/>
            <person name="Viollet A."/>
            <person name="Wang B.B."/>
            <person name="Wang K."/>
            <person name="Wang M."/>
            <person name="Wang X."/>
            <person name="Warfsmann J."/>
            <person name="Weissenbach J."/>
            <person name="White D.D."/>
            <person name="White J.D."/>
            <person name="Wiley G.B."/>
            <person name="Wincker P."/>
            <person name="Xing Y."/>
            <person name="Yang L."/>
            <person name="Yao Z."/>
            <person name="Ying F."/>
            <person name="Zhai J."/>
            <person name="Zhou L."/>
            <person name="Zuber A."/>
            <person name="Denarie J."/>
            <person name="Dixon R.A."/>
            <person name="May G.D."/>
            <person name="Schwartz D.C."/>
            <person name="Rogers J."/>
            <person name="Quetier F."/>
            <person name="Town C.D."/>
            <person name="Roe B.A."/>
        </authorList>
    </citation>
    <scope>NUCLEOTIDE SEQUENCE [LARGE SCALE GENOMIC DNA]</scope>
    <source>
        <strain evidence="20">A17</strain>
        <strain evidence="22 23">cv. Jemalong A17</strain>
    </source>
</reference>
<evidence type="ECO:0000256" key="11">
    <source>
        <dbReference type="ARBA" id="ARBA00022840"/>
    </source>
</evidence>
<dbReference type="InterPro" id="IPR017441">
    <property type="entry name" value="Protein_kinase_ATP_BS"/>
</dbReference>
<dbReference type="GO" id="GO:0051707">
    <property type="term" value="P:response to other organism"/>
    <property type="evidence" value="ECO:0007669"/>
    <property type="project" value="UniProtKB-ARBA"/>
</dbReference>
<comment type="similarity">
    <text evidence="2">Belongs to the protein kinase superfamily. Ser/Thr protein kinase family.</text>
</comment>
<evidence type="ECO:0000256" key="5">
    <source>
        <dbReference type="ARBA" id="ARBA00022679"/>
    </source>
</evidence>
<sequence>MTKSFHFVLSLFLLLLNQTNSQSHIYDQEHKVLLNIKQYLNNTSFLNHWTTSSNSNHCSWKGITCTNDSVSVTGITLSQMNITQTIPPFICDELKSLTHVDFSSNFIPGDFPTLFYNCSKLVYLDLSMNNFDGIIPNDIGNLSTSLQYLNLGSTNFHGGVPDGIGKLKELRELRIQYCLLNGTVSDEIGELLNLEYLDLSSNTMFPSWKLPFSLTKLNKLKVLYVYGSNLIGEIPEKIGDMVSLETLDMSRNGLTGEIPSGLFMLKNLSQLFLFDNKLSGEIPSGLFMLKNLSQLSIYNNKLSGEIPSLVEALNLTMLDLARNNFEGKIPEDFGKLQKLTWLSLSLNSLSGVIPESIGHLPSLVDFRVFSNNLSGTIPPEFGRFSKLKTFHVSNNSLIGKLPENLCYYGELLNLTAYENSLSGELPKSLGNCSKLLDLKIYSNEFTGTIPRGVWTFVNLSNFMVSKNKFNGVIPERLSLSISRFEIGNNQFSGRIPSGVSSWTNVVVFNARNNFLNGSIPQELTSLPKLTTLLLDQNQFTGQIPSDIISWKSLVTLNLSQNQLSGQIPDAIGKLPVLSQLDLSENELSGEIPSQLPRLTNLNLSSNHLIGRIPSDFQNSGFDTSFLANSGLCADTPILNITLCNSGIQSENKGSSWSIGLIIGLVIVAIFLAFFAAFLIIKVFKKGKQGLDNSWKLISFQRLSFNESSIVSSMTEQNIIGSGGFGTVYRVEVNGLGNVAVKKIRSNKKLDDKLESSFRAEVKILSNIRHNNIVKLLCCISNDDSMLLVYEYLEKKSLDKWLHMKSKSSSSTLSGLVQKQVVLDWPKRLKIAIGTAQGLSYMHHDCSPPIVHRDVKTSNILLDAHFNAKVADFGLARILIKPEELNTMSAVIGSFGYIAPEYVQTTRVTEKIDVFSFGVVLLELTTGKEANYGDQYSSLSEWAWRHILLGTNVEELLDKDVMEASYMDEMCTVFKLGVMCTATLPSSRPSMKEVLQTLLSFAEPLPYVEKKVGHYYDADPLLKDSKKDTRFDVDDDDDDM</sequence>
<keyword evidence="12 17" id="KW-1133">Transmembrane helix</keyword>
<keyword evidence="6 17" id="KW-0812">Transmembrane</keyword>
<evidence type="ECO:0000256" key="12">
    <source>
        <dbReference type="ARBA" id="ARBA00022989"/>
    </source>
</evidence>
<evidence type="ECO:0000256" key="13">
    <source>
        <dbReference type="ARBA" id="ARBA00023136"/>
    </source>
</evidence>
<dbReference type="InterPro" id="IPR050647">
    <property type="entry name" value="Plant_LRR-RLKs"/>
</dbReference>
<dbReference type="PRINTS" id="PR00019">
    <property type="entry name" value="LEURICHRPT"/>
</dbReference>
<dbReference type="Proteomes" id="UP000265566">
    <property type="component" value="Chromosome 6"/>
</dbReference>
<dbReference type="SUPFAM" id="SSF52058">
    <property type="entry name" value="L domain-like"/>
    <property type="match status" value="2"/>
</dbReference>
<evidence type="ECO:0000256" key="10">
    <source>
        <dbReference type="ARBA" id="ARBA00022777"/>
    </source>
</evidence>
<dbReference type="PaxDb" id="3880-AES76004"/>